<comment type="caution">
    <text evidence="1">The sequence shown here is derived from an EMBL/GenBank/DDBJ whole genome shotgun (WGS) entry which is preliminary data.</text>
</comment>
<reference evidence="1" key="1">
    <citation type="submission" date="2021-02" db="EMBL/GenBank/DDBJ databases">
        <authorList>
            <person name="Nowell W R."/>
        </authorList>
    </citation>
    <scope>NUCLEOTIDE SEQUENCE</scope>
</reference>
<sequence length="113" mass="13250">MHRGADGVVVITVVLDASVLETEPKRYICSSHTQRIALFDQYCLNQTELQTQTREYRMENPTPSYPCKFGENFSLLERQRFAIYLIDQYLVNFDSQHCTPLPQTYFHIPNRCV</sequence>
<proteinExistence type="predicted"/>
<name>A0A814T920_9BILA</name>
<organism evidence="1 2">
    <name type="scientific">Adineta steineri</name>
    <dbReference type="NCBI Taxonomy" id="433720"/>
    <lineage>
        <taxon>Eukaryota</taxon>
        <taxon>Metazoa</taxon>
        <taxon>Spiralia</taxon>
        <taxon>Gnathifera</taxon>
        <taxon>Rotifera</taxon>
        <taxon>Eurotatoria</taxon>
        <taxon>Bdelloidea</taxon>
        <taxon>Adinetida</taxon>
        <taxon>Adinetidae</taxon>
        <taxon>Adineta</taxon>
    </lineage>
</organism>
<accession>A0A814T920</accession>
<dbReference type="Proteomes" id="UP000663877">
    <property type="component" value="Unassembled WGS sequence"/>
</dbReference>
<evidence type="ECO:0000313" key="2">
    <source>
        <dbReference type="Proteomes" id="UP000663877"/>
    </source>
</evidence>
<protein>
    <submittedName>
        <fullName evidence="1">Uncharacterized protein</fullName>
    </submittedName>
</protein>
<evidence type="ECO:0000313" key="1">
    <source>
        <dbReference type="EMBL" id="CAF1156852.1"/>
    </source>
</evidence>
<dbReference type="EMBL" id="CAJNOI010000174">
    <property type="protein sequence ID" value="CAF1156852.1"/>
    <property type="molecule type" value="Genomic_DNA"/>
</dbReference>
<gene>
    <name evidence="1" type="ORF">BJG266_LOCUS24409</name>
</gene>
<dbReference type="AlphaFoldDB" id="A0A814T920"/>